<dbReference type="InterPro" id="IPR000468">
    <property type="entry name" value="Barstar"/>
</dbReference>
<evidence type="ECO:0000313" key="4">
    <source>
        <dbReference type="Proteomes" id="UP000219452"/>
    </source>
</evidence>
<evidence type="ECO:0000259" key="2">
    <source>
        <dbReference type="Pfam" id="PF01337"/>
    </source>
</evidence>
<dbReference type="EMBL" id="OCNH01000006">
    <property type="protein sequence ID" value="SOD96560.1"/>
    <property type="molecule type" value="Genomic_DNA"/>
</dbReference>
<organism evidence="3 4">
    <name type="scientific">Spirosoma fluviale</name>
    <dbReference type="NCBI Taxonomy" id="1597977"/>
    <lineage>
        <taxon>Bacteria</taxon>
        <taxon>Pseudomonadati</taxon>
        <taxon>Bacteroidota</taxon>
        <taxon>Cytophagia</taxon>
        <taxon>Cytophagales</taxon>
        <taxon>Cytophagaceae</taxon>
        <taxon>Spirosoma</taxon>
    </lineage>
</organism>
<dbReference type="Pfam" id="PF01337">
    <property type="entry name" value="Barstar"/>
    <property type="match status" value="1"/>
</dbReference>
<dbReference type="AlphaFoldDB" id="A0A286GM20"/>
<dbReference type="Proteomes" id="UP000219452">
    <property type="component" value="Unassembled WGS sequence"/>
</dbReference>
<comment type="similarity">
    <text evidence="1">Belongs to the barstar family.</text>
</comment>
<reference evidence="4" key="1">
    <citation type="submission" date="2017-09" db="EMBL/GenBank/DDBJ databases">
        <authorList>
            <person name="Varghese N."/>
            <person name="Submissions S."/>
        </authorList>
    </citation>
    <scope>NUCLEOTIDE SEQUENCE [LARGE SCALE GENOMIC DNA]</scope>
    <source>
        <strain evidence="4">DSM 29961</strain>
    </source>
</reference>
<protein>
    <submittedName>
        <fullName evidence="3">Barstar (Barnase inhibitor)</fullName>
    </submittedName>
</protein>
<dbReference type="InterPro" id="IPR035905">
    <property type="entry name" value="Barstar-like_sf"/>
</dbReference>
<evidence type="ECO:0000256" key="1">
    <source>
        <dbReference type="ARBA" id="ARBA00006845"/>
    </source>
</evidence>
<proteinExistence type="inferred from homology"/>
<feature type="domain" description="Barstar (barnase inhibitor)" evidence="2">
    <location>
        <begin position="24"/>
        <end position="111"/>
    </location>
</feature>
<evidence type="ECO:0000313" key="3">
    <source>
        <dbReference type="EMBL" id="SOD96560.1"/>
    </source>
</evidence>
<keyword evidence="4" id="KW-1185">Reference proteome</keyword>
<sequence length="148" mass="17207">MTPNILICQTERELEAHFANDFIANIDGKHALTLRQFYEEMADLLEIPNFGFTLEALNDSLNDLQWLEDERLILYFTNTNEFINKERDPAKIGSVLSILDATAEDWKWVDEDEALDRKEIIIVFEESPRIRKLLDGESIAYAQLSELK</sequence>
<dbReference type="Gene3D" id="3.30.370.10">
    <property type="entry name" value="Barstar-like"/>
    <property type="match status" value="1"/>
</dbReference>
<name>A0A286GM20_9BACT</name>
<accession>A0A286GM20</accession>
<dbReference type="SUPFAM" id="SSF52038">
    <property type="entry name" value="Barstar-related"/>
    <property type="match status" value="1"/>
</dbReference>
<gene>
    <name evidence="3" type="ORF">SAMN06269250_5356</name>
</gene>
<dbReference type="RefSeq" id="WP_097130014.1">
    <property type="nucleotide sequence ID" value="NZ_OCNH01000006.1"/>
</dbReference>
<dbReference type="OrthoDB" id="7575400at2"/>